<protein>
    <submittedName>
        <fullName evidence="1">FAD-binding domain-containing</fullName>
    </submittedName>
</protein>
<dbReference type="AlphaFoldDB" id="A0A6S7IAZ7"/>
<dbReference type="PANTHER" id="PTHR43762:SF1">
    <property type="entry name" value="D-ARABINONO-1,4-LACTONE OXIDASE"/>
    <property type="match status" value="1"/>
</dbReference>
<dbReference type="PANTHER" id="PTHR43762">
    <property type="entry name" value="L-GULONOLACTONE OXIDASE"/>
    <property type="match status" value="1"/>
</dbReference>
<dbReference type="PROSITE" id="PS51387">
    <property type="entry name" value="FAD_PCMH"/>
    <property type="match status" value="1"/>
</dbReference>
<dbReference type="InterPro" id="IPR036318">
    <property type="entry name" value="FAD-bd_PCMH-like_sf"/>
</dbReference>
<gene>
    <name evidence="1" type="ORF">PACLA_8A056902</name>
</gene>
<dbReference type="InterPro" id="IPR010031">
    <property type="entry name" value="FAD_lactone_oxidase-like"/>
</dbReference>
<dbReference type="InterPro" id="IPR016166">
    <property type="entry name" value="FAD-bd_PCMH"/>
</dbReference>
<dbReference type="GO" id="GO:0071949">
    <property type="term" value="F:FAD binding"/>
    <property type="evidence" value="ECO:0007669"/>
    <property type="project" value="InterPro"/>
</dbReference>
<dbReference type="Gene3D" id="3.30.465.10">
    <property type="match status" value="1"/>
</dbReference>
<dbReference type="InterPro" id="IPR016169">
    <property type="entry name" value="FAD-bd_PCMH_sub2"/>
</dbReference>
<name>A0A6S7IAZ7_PARCT</name>
<dbReference type="OrthoDB" id="610608at2759"/>
<dbReference type="Proteomes" id="UP001152795">
    <property type="component" value="Unassembled WGS sequence"/>
</dbReference>
<comment type="caution">
    <text evidence="1">The sequence shown here is derived from an EMBL/GenBank/DDBJ whole genome shotgun (WGS) entry which is preliminary data.</text>
</comment>
<evidence type="ECO:0000313" key="2">
    <source>
        <dbReference type="Proteomes" id="UP001152795"/>
    </source>
</evidence>
<dbReference type="EMBL" id="CACRXK020008882">
    <property type="protein sequence ID" value="CAB4015884.1"/>
    <property type="molecule type" value="Genomic_DNA"/>
</dbReference>
<keyword evidence="2" id="KW-1185">Reference proteome</keyword>
<reference evidence="1" key="1">
    <citation type="submission" date="2020-04" db="EMBL/GenBank/DDBJ databases">
        <authorList>
            <person name="Alioto T."/>
            <person name="Alioto T."/>
            <person name="Gomez Garrido J."/>
        </authorList>
    </citation>
    <scope>NUCLEOTIDE SEQUENCE</scope>
    <source>
        <strain evidence="1">A484AB</strain>
    </source>
</reference>
<evidence type="ECO:0000313" key="1">
    <source>
        <dbReference type="EMBL" id="CAB4015884.1"/>
    </source>
</evidence>
<accession>A0A6S7IAZ7</accession>
<organism evidence="1 2">
    <name type="scientific">Paramuricea clavata</name>
    <name type="common">Red gorgonian</name>
    <name type="synonym">Violescent sea-whip</name>
    <dbReference type="NCBI Taxonomy" id="317549"/>
    <lineage>
        <taxon>Eukaryota</taxon>
        <taxon>Metazoa</taxon>
        <taxon>Cnidaria</taxon>
        <taxon>Anthozoa</taxon>
        <taxon>Octocorallia</taxon>
        <taxon>Malacalcyonacea</taxon>
        <taxon>Plexauridae</taxon>
        <taxon>Paramuricea</taxon>
    </lineage>
</organism>
<proteinExistence type="predicted"/>
<dbReference type="GO" id="GO:0016899">
    <property type="term" value="F:oxidoreductase activity, acting on the CH-OH group of donors, oxygen as acceptor"/>
    <property type="evidence" value="ECO:0007669"/>
    <property type="project" value="InterPro"/>
</dbReference>
<dbReference type="SUPFAM" id="SSF56176">
    <property type="entry name" value="FAD-binding/transporter-associated domain-like"/>
    <property type="match status" value="1"/>
</dbReference>
<feature type="non-terminal residue" evidence="1">
    <location>
        <position position="528"/>
    </location>
</feature>
<sequence length="528" mass="60492">AANPLTVTIAPGVTTGELSKFFTENNVCFKTDVILDKVTYGGVIAPGCHGVGKDQLAVSDYVKGMSIVGANGVEVDYTFPSSDQDNDNALKCNMGLFGVMTSITMEVQPMVIVKVENDFSYTVGDLFYNPAALKQLHENNWSLEIFWFPFNSLSWLQLIALFVLKCPDAKYDLSRKALLGDRNVKPAITAKRSMVYRVWNFWLRRYITFVRKADYDQGAINAGSAKGCRVRGYAPPRKSLVLGKKARFEMVQTFNTTTRFEPMNKAIHYQSFIEVMPVLDMEFAFNAHPDTFSRQNDAMQAAIVITQNYYNDQKFPLSVAMEMRWMAYSNCLICPAHAVHKENATDKRTLYIEVLGLAGQENWEDYSKEIAAKWMDMKINGMAPLPHWAKQWSYLDGIDDYIKKGYGENLKTFRNQVTEPEKLLFSNARLNKVIFQDSEKKGEKRKIKKSKTSAKAPENDALVKNSEMIFKDLDKHVETWKNFFMTLGEQVWNVPFKFPKMDIQREWKNTEAILHEINKKYNTFQVKV</sequence>